<dbReference type="CDD" id="cd02396">
    <property type="entry name" value="KH-I_PCBP_rpt2"/>
    <property type="match status" value="1"/>
</dbReference>
<evidence type="ECO:0000259" key="5">
    <source>
        <dbReference type="SMART" id="SM00322"/>
    </source>
</evidence>
<evidence type="ECO:0000256" key="3">
    <source>
        <dbReference type="SAM" id="MobiDB-lite"/>
    </source>
</evidence>
<feature type="non-terminal residue" evidence="6">
    <location>
        <position position="1"/>
    </location>
</feature>
<name>A0A0V1N9J9_9BILA</name>
<dbReference type="SUPFAM" id="SSF54791">
    <property type="entry name" value="Eukaryotic type KH-domain (KH-domain type I)"/>
    <property type="match status" value="2"/>
</dbReference>
<evidence type="ECO:0000256" key="2">
    <source>
        <dbReference type="PROSITE-ProRule" id="PRU00117"/>
    </source>
</evidence>
<dbReference type="InterPro" id="IPR036612">
    <property type="entry name" value="KH_dom_type_1_sf"/>
</dbReference>
<dbReference type="EMBL" id="JYDO01000001">
    <property type="protein sequence ID" value="KRZ80671.1"/>
    <property type="molecule type" value="Genomic_DNA"/>
</dbReference>
<keyword evidence="4" id="KW-0812">Transmembrane</keyword>
<keyword evidence="7" id="KW-1185">Reference proteome</keyword>
<gene>
    <name evidence="6" type="primary">Pcbp3</name>
    <name evidence="6" type="ORF">T10_8738</name>
</gene>
<evidence type="ECO:0000313" key="6">
    <source>
        <dbReference type="EMBL" id="KRZ80671.1"/>
    </source>
</evidence>
<dbReference type="PANTHER" id="PTHR10288">
    <property type="entry name" value="KH DOMAIN CONTAINING RNA BINDING PROTEIN"/>
    <property type="match status" value="1"/>
</dbReference>
<organism evidence="6 7">
    <name type="scientific">Trichinella papuae</name>
    <dbReference type="NCBI Taxonomy" id="268474"/>
    <lineage>
        <taxon>Eukaryota</taxon>
        <taxon>Metazoa</taxon>
        <taxon>Ecdysozoa</taxon>
        <taxon>Nematoda</taxon>
        <taxon>Enoplea</taxon>
        <taxon>Dorylaimia</taxon>
        <taxon>Trichinellida</taxon>
        <taxon>Trichinellidae</taxon>
        <taxon>Trichinella</taxon>
    </lineage>
</organism>
<dbReference type="Pfam" id="PF00013">
    <property type="entry name" value="KH_1"/>
    <property type="match status" value="2"/>
</dbReference>
<dbReference type="AlphaFoldDB" id="A0A0V1N9J9"/>
<dbReference type="Gene3D" id="3.30.1370.10">
    <property type="entry name" value="K Homology domain, type 1"/>
    <property type="match status" value="2"/>
</dbReference>
<dbReference type="SMART" id="SM00322">
    <property type="entry name" value="KH"/>
    <property type="match status" value="2"/>
</dbReference>
<dbReference type="InterPro" id="IPR004087">
    <property type="entry name" value="KH_dom"/>
</dbReference>
<proteinExistence type="predicted"/>
<dbReference type="GO" id="GO:0003723">
    <property type="term" value="F:RNA binding"/>
    <property type="evidence" value="ECO:0007669"/>
    <property type="project" value="UniProtKB-UniRule"/>
</dbReference>
<dbReference type="Proteomes" id="UP000054843">
    <property type="component" value="Unassembled WGS sequence"/>
</dbReference>
<accession>A0A0V1N9J9</accession>
<feature type="domain" description="K Homology" evidence="5">
    <location>
        <begin position="161"/>
        <end position="229"/>
    </location>
</feature>
<keyword evidence="1" id="KW-0677">Repeat</keyword>
<evidence type="ECO:0000256" key="4">
    <source>
        <dbReference type="SAM" id="Phobius"/>
    </source>
</evidence>
<sequence length="540" mass="58747">LKTPLQCDRTGLANVTLAEAFHAKQTCQALQRGDQCFSAHHAPLTTIFFFFLFLFIHWSKKAASKEEEEEEEDSISIWKKFHVPKLPLVGFIILHLYSPITSSQLADRGGNRGGGGGDIYMRNMECLKNNPIPLQQCYSSNTMGDAPQALLSNSTPPNLSLVQTIRLLMQGKEVGSIIGKKGDHIRTIRDESMAKINISDGTCPERIVTITGSVQAIDTAFKMICKKFEEDQQQIPDSVPKPPITFRLIVPATQCGCLIGRGGSKIKDIREATGASIQVASEMLPNSTERAVTLSGTAEAIIQCMNQICLILLESPPKGAIVPYRPIPSIPFLCSNNASVANTISKNIPPLFYGCLPNELAKMYPYQLPLLQPFPNFNPPVLSNGIVQPGIINMVGGDAYHQNDVNLMNGNLINSVTKTGQKDAAGIDCIQMATNAAPFSAIHAQLDAGATHFTAGDQPPSVITLPLLNQIPTGSLMPFVKLDPLMNPYLTNHHPLILPVAPIGSINFNVDQQEQKNNTGVASTKLQPPSEKLSKRYSPY</sequence>
<feature type="transmembrane region" description="Helical" evidence="4">
    <location>
        <begin position="40"/>
        <end position="58"/>
    </location>
</feature>
<protein>
    <submittedName>
        <fullName evidence="6">Poly(RC)-binding protein 3</fullName>
    </submittedName>
</protein>
<feature type="compositionally biased region" description="Polar residues" evidence="3">
    <location>
        <begin position="517"/>
        <end position="527"/>
    </location>
</feature>
<dbReference type="OrthoDB" id="442947at2759"/>
<feature type="region of interest" description="Disordered" evidence="3">
    <location>
        <begin position="517"/>
        <end position="540"/>
    </location>
</feature>
<reference evidence="6 7" key="1">
    <citation type="submission" date="2015-01" db="EMBL/GenBank/DDBJ databases">
        <title>Evolution of Trichinella species and genotypes.</title>
        <authorList>
            <person name="Korhonen P.K."/>
            <person name="Edoardo P."/>
            <person name="Giuseppe L.R."/>
            <person name="Gasser R.B."/>
        </authorList>
    </citation>
    <scope>NUCLEOTIDE SEQUENCE [LARGE SCALE GENOMIC DNA]</scope>
    <source>
        <strain evidence="6">ISS1980</strain>
    </source>
</reference>
<feature type="domain" description="K Homology" evidence="5">
    <location>
        <begin position="242"/>
        <end position="313"/>
    </location>
</feature>
<keyword evidence="4" id="KW-0472">Membrane</keyword>
<dbReference type="InterPro" id="IPR004088">
    <property type="entry name" value="KH_dom_type_1"/>
</dbReference>
<evidence type="ECO:0000256" key="1">
    <source>
        <dbReference type="ARBA" id="ARBA00022737"/>
    </source>
</evidence>
<keyword evidence="4" id="KW-1133">Transmembrane helix</keyword>
<keyword evidence="2" id="KW-0694">RNA-binding</keyword>
<dbReference type="CDD" id="cd22438">
    <property type="entry name" value="KH-I_PCBP_rpt1"/>
    <property type="match status" value="1"/>
</dbReference>
<comment type="caution">
    <text evidence="6">The sequence shown here is derived from an EMBL/GenBank/DDBJ whole genome shotgun (WGS) entry which is preliminary data.</text>
</comment>
<evidence type="ECO:0000313" key="7">
    <source>
        <dbReference type="Proteomes" id="UP000054843"/>
    </source>
</evidence>
<dbReference type="PROSITE" id="PS50084">
    <property type="entry name" value="KH_TYPE_1"/>
    <property type="match status" value="2"/>
</dbReference>